<gene>
    <name evidence="2" type="ORF">RB602_04910</name>
</gene>
<accession>A0AA97FAJ7</accession>
<feature type="transmembrane region" description="Helical" evidence="1">
    <location>
        <begin position="20"/>
        <end position="40"/>
    </location>
</feature>
<dbReference type="Proteomes" id="UP001302429">
    <property type="component" value="Chromosome"/>
</dbReference>
<keyword evidence="1" id="KW-0812">Transmembrane</keyword>
<evidence type="ECO:0000256" key="1">
    <source>
        <dbReference type="SAM" id="Phobius"/>
    </source>
</evidence>
<sequence length="41" mass="4415">MVLGDTDQIKEYTMTIDFSQAAFVSIITGVAALFVSFATVI</sequence>
<dbReference type="RefSeq" id="WP_317083493.1">
    <property type="nucleotide sequence ID" value="NZ_CP136594.1"/>
</dbReference>
<evidence type="ECO:0000313" key="3">
    <source>
        <dbReference type="Proteomes" id="UP001302429"/>
    </source>
</evidence>
<dbReference type="EMBL" id="CP136594">
    <property type="protein sequence ID" value="WOE76062.1"/>
    <property type="molecule type" value="Genomic_DNA"/>
</dbReference>
<keyword evidence="3" id="KW-1185">Reference proteome</keyword>
<organism evidence="2 3">
    <name type="scientific">Alterisphingorhabdus coralli</name>
    <dbReference type="NCBI Taxonomy" id="3071408"/>
    <lineage>
        <taxon>Bacteria</taxon>
        <taxon>Pseudomonadati</taxon>
        <taxon>Pseudomonadota</taxon>
        <taxon>Alphaproteobacteria</taxon>
        <taxon>Sphingomonadales</taxon>
        <taxon>Sphingomonadaceae</taxon>
        <taxon>Alterisphingorhabdus (ex Yan et al. 2024)</taxon>
    </lineage>
</organism>
<evidence type="ECO:0000313" key="2">
    <source>
        <dbReference type="EMBL" id="WOE76062.1"/>
    </source>
</evidence>
<keyword evidence="1" id="KW-0472">Membrane</keyword>
<dbReference type="AlphaFoldDB" id="A0AA97FAJ7"/>
<reference evidence="2 3" key="1">
    <citation type="submission" date="2023-10" db="EMBL/GenBank/DDBJ databases">
        <title>Complete genome sequence of a Sphingomonadaceae bacterium.</title>
        <authorList>
            <person name="Yan C."/>
        </authorList>
    </citation>
    <scope>NUCLEOTIDE SEQUENCE [LARGE SCALE GENOMIC DNA]</scope>
    <source>
        <strain evidence="2 3">SCSIO 66989</strain>
    </source>
</reference>
<keyword evidence="1" id="KW-1133">Transmembrane helix</keyword>
<dbReference type="KEGG" id="acoa:RB602_04910"/>
<name>A0AA97FAJ7_9SPHN</name>
<protein>
    <submittedName>
        <fullName evidence="2">Uncharacterized protein</fullName>
    </submittedName>
</protein>
<proteinExistence type="predicted"/>